<dbReference type="InterPro" id="IPR025312">
    <property type="entry name" value="DUF4216"/>
</dbReference>
<dbReference type="AlphaFoldDB" id="A0A5J4ZPR4"/>
<evidence type="ECO:0008006" key="6">
    <source>
        <dbReference type="Google" id="ProtNLM"/>
    </source>
</evidence>
<dbReference type="InterPro" id="IPR029480">
    <property type="entry name" value="Transpos_assoc"/>
</dbReference>
<feature type="domain" description="Transposase-associated" evidence="3">
    <location>
        <begin position="7"/>
        <end position="80"/>
    </location>
</feature>
<reference evidence="4 5" key="1">
    <citation type="submission" date="2019-09" db="EMBL/GenBank/DDBJ databases">
        <title>A chromosome-level genome assembly of the Chinese tupelo Nyssa sinensis.</title>
        <authorList>
            <person name="Yang X."/>
            <person name="Kang M."/>
            <person name="Yang Y."/>
            <person name="Xiong H."/>
            <person name="Wang M."/>
            <person name="Zhang Z."/>
            <person name="Wang Z."/>
            <person name="Wu H."/>
            <person name="Ma T."/>
            <person name="Liu J."/>
            <person name="Xi Z."/>
        </authorList>
    </citation>
    <scope>NUCLEOTIDE SEQUENCE [LARGE SCALE GENOMIC DNA]</scope>
    <source>
        <strain evidence="4">J267</strain>
        <tissue evidence="4">Leaf</tissue>
    </source>
</reference>
<dbReference type="EMBL" id="CM018049">
    <property type="protein sequence ID" value="KAA8519969.1"/>
    <property type="molecule type" value="Genomic_DNA"/>
</dbReference>
<dbReference type="PANTHER" id="PTHR48258">
    <property type="entry name" value="DUF4218 DOMAIN-CONTAINING PROTEIN-RELATED"/>
    <property type="match status" value="1"/>
</dbReference>
<evidence type="ECO:0000259" key="3">
    <source>
        <dbReference type="Pfam" id="PF13963"/>
    </source>
</evidence>
<keyword evidence="5" id="KW-1185">Reference proteome</keyword>
<evidence type="ECO:0000256" key="1">
    <source>
        <dbReference type="SAM" id="MobiDB-lite"/>
    </source>
</evidence>
<evidence type="ECO:0000259" key="2">
    <source>
        <dbReference type="Pfam" id="PF13952"/>
    </source>
</evidence>
<proteinExistence type="predicted"/>
<gene>
    <name evidence="4" type="ORF">F0562_014233</name>
</gene>
<accession>A0A5J4ZPR4</accession>
<organism evidence="4 5">
    <name type="scientific">Nyssa sinensis</name>
    <dbReference type="NCBI Taxonomy" id="561372"/>
    <lineage>
        <taxon>Eukaryota</taxon>
        <taxon>Viridiplantae</taxon>
        <taxon>Streptophyta</taxon>
        <taxon>Embryophyta</taxon>
        <taxon>Tracheophyta</taxon>
        <taxon>Spermatophyta</taxon>
        <taxon>Magnoliopsida</taxon>
        <taxon>eudicotyledons</taxon>
        <taxon>Gunneridae</taxon>
        <taxon>Pentapetalae</taxon>
        <taxon>asterids</taxon>
        <taxon>Cornales</taxon>
        <taxon>Nyssaceae</taxon>
        <taxon>Nyssa</taxon>
    </lineage>
</organism>
<dbReference type="Pfam" id="PF13952">
    <property type="entry name" value="DUF4216"/>
    <property type="match status" value="1"/>
</dbReference>
<dbReference type="OrthoDB" id="1703558at2759"/>
<dbReference type="PANTHER" id="PTHR48258:SF12">
    <property type="entry name" value="TRANSPOSON PROTEIN, CACTA, EN_SPM SUB-CLASS"/>
    <property type="match status" value="1"/>
</dbReference>
<dbReference type="Pfam" id="PF13963">
    <property type="entry name" value="Transpos_assoc"/>
    <property type="match status" value="1"/>
</dbReference>
<feature type="domain" description="DUF4216" evidence="2">
    <location>
        <begin position="330"/>
        <end position="404"/>
    </location>
</feature>
<feature type="region of interest" description="Disordered" evidence="1">
    <location>
        <begin position="463"/>
        <end position="493"/>
    </location>
</feature>
<sequence length="493" mass="56813">MNKPMDKSWINLEYRLDESYVKGANEFLKFAMANKLPGSEIYCPCTKCQNIKLVQEKVAYEHIIVNGFLRNYKNWIYHGEPLCTDGRDNDAARRPNLESSICDDMVGMIHDAFGIPNMDDVVDDEPSQTMEGPDIETEAYFKLLKDAECELYPEDVETKSNRPIRNYDGNNKSGRGLGGGKQFLLDDITWVQAHRYVLMNFNAIASFREKHVTLLRSERPRAGEHQICRIHNETFHIWFMDHVKQLRQTSNAQISPEVEILSAGPDQWGRRYTGYVINGFRFRTKERESKRKTQNSGVLLNASTTSFASARDRNPVEGDVSFYGVLTDIIELRYTNDLKFVLFKCDWIDNNAGRKIDKFGFTLVNFKHLLYKENRLGDEPFILASQAQQVWYVQDSLEKDWHIVVIMTPRDVFDVLAKEHMIEPQVEPYNGQHLDDNIFTNDEDSAWVMRAVDGATIDVNIVEDDDVDTESDDDVDTESTESDDDVDTESDDD</sequence>
<protein>
    <recommendedName>
        <fullName evidence="6">Transposase-associated domain-containing protein</fullName>
    </recommendedName>
</protein>
<name>A0A5J4ZPR4_9ASTE</name>
<dbReference type="Proteomes" id="UP000325577">
    <property type="component" value="Linkage Group LG6"/>
</dbReference>
<evidence type="ECO:0000313" key="4">
    <source>
        <dbReference type="EMBL" id="KAA8519969.1"/>
    </source>
</evidence>
<evidence type="ECO:0000313" key="5">
    <source>
        <dbReference type="Proteomes" id="UP000325577"/>
    </source>
</evidence>